<reference evidence="2 3" key="1">
    <citation type="submission" date="2019-07" db="EMBL/GenBank/DDBJ databases">
        <authorList>
            <person name="Friedrich A."/>
            <person name="Schacherer J."/>
        </authorList>
    </citation>
    <scope>NUCLEOTIDE SEQUENCE [LARGE SCALE GENOMIC DNA]</scope>
</reference>
<dbReference type="EMBL" id="CABFWN010000001">
    <property type="protein sequence ID" value="VUG16626.1"/>
    <property type="molecule type" value="Genomic_DNA"/>
</dbReference>
<organism evidence="2 3">
    <name type="scientific">Dekkera bruxellensis</name>
    <name type="common">Brettanomyces custersii</name>
    <dbReference type="NCBI Taxonomy" id="5007"/>
    <lineage>
        <taxon>Eukaryota</taxon>
        <taxon>Fungi</taxon>
        <taxon>Dikarya</taxon>
        <taxon>Ascomycota</taxon>
        <taxon>Saccharomycotina</taxon>
        <taxon>Pichiomycetes</taxon>
        <taxon>Pichiales</taxon>
        <taxon>Pichiaceae</taxon>
        <taxon>Brettanomyces</taxon>
    </lineage>
</organism>
<evidence type="ECO:0000313" key="3">
    <source>
        <dbReference type="Proteomes" id="UP000478008"/>
    </source>
</evidence>
<evidence type="ECO:0000256" key="1">
    <source>
        <dbReference type="SAM" id="MobiDB-lite"/>
    </source>
</evidence>
<dbReference type="GO" id="GO:0008374">
    <property type="term" value="F:O-acyltransferase activity"/>
    <property type="evidence" value="ECO:0007669"/>
    <property type="project" value="InterPro"/>
</dbReference>
<dbReference type="PROSITE" id="PS51257">
    <property type="entry name" value="PROKAR_LIPOPROTEIN"/>
    <property type="match status" value="1"/>
</dbReference>
<dbReference type="PANTHER" id="PTHR11440">
    <property type="entry name" value="LECITHIN-CHOLESTEROL ACYLTRANSFERASE-RELATED"/>
    <property type="match status" value="1"/>
</dbReference>
<sequence>MTYSVKDKETTNVNINTGGLLGCVSNPKRTLKKFMEKFVSYPQPNVTESTKVAEPNQSSTKALTESQPRNGDSETVVVDKFNDEKSKQNNCETIVSNGDHSLTPQLSDIYSGDEDDYQTDLEEPIPSKGIDGYRSTIPLPAELLPVHKRLRQEYASSIIGGIDVTDQEDSSKSSTKGGKGSNENNVSSPVNASRKIFNFSLPFTNPSIGQKLSSIPLLSNISSNSSKLPSLQFKLGTVKKEHIEDEAKKEEIRNKLEKQQSLSTIEEEFYYKDITKLGDGKMVALRKAITPSLSDDGWGNPIFDKIDGDILVMGGYRGSILRDASTNRRAWIPVLKAGLNIKKINLLLGPKDEDELHTTDTIYPDGMLTHIGPVDISRKLIRRLASNPKVTVHNWGYDWRLSIDLISESLHKKLKEIYSNNGGKPIILIGHSMGGIVAHGAMVKEPKLVRGIIYGGTPMPCVNVMGPLRYNDNILLCNDLLTSEVNFMMRSSFIFVPFKNQCLFKDLRTGKHYDIDFYDPKMWVKYNLSPIVSSVRLKQEKGESVDIKQQSKFSISFDDAYDYLCRTLKRTRKFKESLEYRPDVKYPPLVVVYGNKVPSVKYSLVDGEDDIKKGIYYNFFYGPGDGVTHEKWVFPKDTSYPLCAKFVSSNGHIALLSDAKCMAKALEAIFKEEQRRKRRSHQQ</sequence>
<dbReference type="GO" id="GO:0006629">
    <property type="term" value="P:lipid metabolic process"/>
    <property type="evidence" value="ECO:0007669"/>
    <property type="project" value="InterPro"/>
</dbReference>
<dbReference type="AlphaFoldDB" id="A0A7D9GXQ1"/>
<proteinExistence type="predicted"/>
<protein>
    <submittedName>
        <fullName evidence="2">DEBR0S1_21506g1_1</fullName>
    </submittedName>
</protein>
<dbReference type="Pfam" id="PF02450">
    <property type="entry name" value="LCAT"/>
    <property type="match status" value="1"/>
</dbReference>
<dbReference type="Gene3D" id="3.40.50.1820">
    <property type="entry name" value="alpha/beta hydrolase"/>
    <property type="match status" value="1"/>
</dbReference>
<dbReference type="InterPro" id="IPR003386">
    <property type="entry name" value="LACT/PDAT_acylTrfase"/>
</dbReference>
<gene>
    <name evidence="2" type="ORF">DEBR0S1_21506G</name>
</gene>
<dbReference type="InterPro" id="IPR029058">
    <property type="entry name" value="AB_hydrolase_fold"/>
</dbReference>
<name>A0A7D9GXQ1_DEKBR</name>
<feature type="region of interest" description="Disordered" evidence="1">
    <location>
        <begin position="43"/>
        <end position="73"/>
    </location>
</feature>
<dbReference type="SUPFAM" id="SSF53474">
    <property type="entry name" value="alpha/beta-Hydrolases"/>
    <property type="match status" value="1"/>
</dbReference>
<feature type="region of interest" description="Disordered" evidence="1">
    <location>
        <begin position="161"/>
        <end position="189"/>
    </location>
</feature>
<feature type="compositionally biased region" description="Polar residues" evidence="1">
    <location>
        <begin position="43"/>
        <end position="70"/>
    </location>
</feature>
<evidence type="ECO:0000313" key="2">
    <source>
        <dbReference type="EMBL" id="VUG16626.1"/>
    </source>
</evidence>
<keyword evidence="3" id="KW-1185">Reference proteome</keyword>
<accession>A0A7D9GXQ1</accession>
<dbReference type="Proteomes" id="UP000478008">
    <property type="component" value="Unassembled WGS sequence"/>
</dbReference>